<dbReference type="Pfam" id="PF16587">
    <property type="entry name" value="DUF5061"/>
    <property type="match status" value="1"/>
</dbReference>
<dbReference type="InterPro" id="IPR032258">
    <property type="entry name" value="DUF5061"/>
</dbReference>
<dbReference type="AlphaFoldDB" id="A0AB74UAV7"/>
<dbReference type="EMBL" id="CP159578">
    <property type="protein sequence ID" value="XCJ77995.1"/>
    <property type="molecule type" value="Genomic_DNA"/>
</dbReference>
<protein>
    <submittedName>
        <fullName evidence="2">DVU3141 family protein</fullName>
    </submittedName>
</protein>
<organism evidence="2">
    <name type="scientific">Salinicola endophyticus</name>
    <dbReference type="NCBI Taxonomy" id="1949083"/>
    <lineage>
        <taxon>Bacteria</taxon>
        <taxon>Pseudomonadati</taxon>
        <taxon>Pseudomonadota</taxon>
        <taxon>Gammaproteobacteria</taxon>
        <taxon>Oceanospirillales</taxon>
        <taxon>Halomonadaceae</taxon>
        <taxon>Salinicola</taxon>
    </lineage>
</organism>
<name>A0AB74UAV7_9GAMM</name>
<reference evidence="2" key="1">
    <citation type="submission" date="2024-06" db="EMBL/GenBank/DDBJ databases">
        <title>Complete genome of Salinicola endophyticus HNIBRBA4755.</title>
        <authorList>
            <person name="Shin S.Y."/>
            <person name="Kang H."/>
            <person name="Song J."/>
        </authorList>
    </citation>
    <scope>NUCLEOTIDE SEQUENCE</scope>
    <source>
        <strain evidence="2">HNIBRBA4755</strain>
    </source>
</reference>
<evidence type="ECO:0000313" key="2">
    <source>
        <dbReference type="EMBL" id="XCJ77995.1"/>
    </source>
</evidence>
<accession>A0AB74UAV7</accession>
<dbReference type="RefSeq" id="WP_353979017.1">
    <property type="nucleotide sequence ID" value="NZ_CP159578.1"/>
</dbReference>
<feature type="region of interest" description="Disordered" evidence="1">
    <location>
        <begin position="1"/>
        <end position="20"/>
    </location>
</feature>
<proteinExistence type="predicted"/>
<evidence type="ECO:0000256" key="1">
    <source>
        <dbReference type="SAM" id="MobiDB-lite"/>
    </source>
</evidence>
<gene>
    <name evidence="2" type="ORF">ABV408_11115</name>
</gene>
<sequence length="145" mass="15120">MQHTQHVRRPQALARSQTRARRDKPVWLAATLVLAAGLSGCAAPGGQPGAADTLSMADATPAGPALSAFLERAPDGAVTTLAASPWGGNVTVYARERYFAASGHECLRLDVSRGAVPAALGSGEVACRVAARGWYTQRLVTEVVR</sequence>